<keyword evidence="4" id="KW-1185">Reference proteome</keyword>
<dbReference type="EMBL" id="JBHSPX010000004">
    <property type="protein sequence ID" value="MFC6064410.1"/>
    <property type="molecule type" value="Genomic_DNA"/>
</dbReference>
<evidence type="ECO:0000259" key="2">
    <source>
        <dbReference type="Pfam" id="PF25872"/>
    </source>
</evidence>
<reference evidence="4" key="1">
    <citation type="journal article" date="2019" name="Int. J. Syst. Evol. Microbiol.">
        <title>The Global Catalogue of Microorganisms (GCM) 10K type strain sequencing project: providing services to taxonomists for standard genome sequencing and annotation.</title>
        <authorList>
            <consortium name="The Broad Institute Genomics Platform"/>
            <consortium name="The Broad Institute Genome Sequencing Center for Infectious Disease"/>
            <person name="Wu L."/>
            <person name="Ma J."/>
        </authorList>
    </citation>
    <scope>NUCLEOTIDE SEQUENCE [LARGE SCALE GENOMIC DNA]</scope>
    <source>
        <strain evidence="4">CGMCC 1.15180</strain>
    </source>
</reference>
<evidence type="ECO:0000256" key="1">
    <source>
        <dbReference type="SAM" id="MobiDB-lite"/>
    </source>
</evidence>
<dbReference type="InterPro" id="IPR058852">
    <property type="entry name" value="HTH_77"/>
</dbReference>
<feature type="region of interest" description="Disordered" evidence="1">
    <location>
        <begin position="771"/>
        <end position="793"/>
    </location>
</feature>
<proteinExistence type="predicted"/>
<accession>A0ABW1MKX0</accession>
<feature type="region of interest" description="Disordered" evidence="1">
    <location>
        <begin position="694"/>
        <end position="713"/>
    </location>
</feature>
<dbReference type="Pfam" id="PF25872">
    <property type="entry name" value="HTH_77"/>
    <property type="match status" value="1"/>
</dbReference>
<dbReference type="Gene3D" id="3.40.50.300">
    <property type="entry name" value="P-loop containing nucleotide triphosphate hydrolases"/>
    <property type="match status" value="1"/>
</dbReference>
<dbReference type="SUPFAM" id="SSF52540">
    <property type="entry name" value="P-loop containing nucleoside triphosphate hydrolases"/>
    <property type="match status" value="1"/>
</dbReference>
<evidence type="ECO:0000313" key="3">
    <source>
        <dbReference type="EMBL" id="MFC6064410.1"/>
    </source>
</evidence>
<feature type="domain" description="Winged helix-turn-helix" evidence="2">
    <location>
        <begin position="269"/>
        <end position="343"/>
    </location>
</feature>
<dbReference type="RefSeq" id="WP_169749907.1">
    <property type="nucleotide sequence ID" value="NZ_JBHSPX010000004.1"/>
</dbReference>
<name>A0ABW1MKX0_9ACTN</name>
<sequence length="911" mass="98837">MVVAGEANNLPVPLTTFVGRRREASEVCARLERTRLVTLTGAGGAGKSRLALEVAATRKTRHRDGVWLVELAGLAEPLLVAHTVAGVLDVPEQAGRALPAVLTESLHEADMLLLLDSCEHLLEPVAQLVLPLLAACRHLRVLTTSRERLGIPGETLWPVSGLGTPPERIAEASVTDFDAVRLFLDRAAAVDPGFQLTVSNAAAVAEICRRLDGLPLAIELAAARINALGAEQIRRRLDDRFRLLALESRDPLPHHRTLHSVVEWSYDLLSEPEQVLFERLAVFAGAFTMEAAEAVATEQDGTADFGDLLLRLVDKSLVTVASVNDSPRYRLLETLRAYGLERLRWQGGGEALSAQHATYFLDLAEQAWECLRGPQQAVWLDRLEAEHDDLRAALEWLLASSDVGGAMRLAGALGSFWDVHGHYTEGRVWLERALDADSGASARGRVRALYGLGLLALGQGDVYRARRACVEAARLAQRDGDLQGLAHSLHYLGFGALLDGDLDGAVGILRDSLDAAGKSGDSWLVGWSYIFLATVESARGAFAQASSHGNTAFRLLREVGEPKSVAWAALHLGGAAWGLGDIEEARTRTGEALRRFRVLNARWGLAEVFQVTGLLAGASRRWEQAAALLGTSEKVRKECGVASLSFLEEWRAAGIAEGRAAVGPQRFDMAYEHGRRWSLEAAVLAASEELGIPLPESPSSPAVADAGKEPAPAPEQAMLRKEGEYWAITRGGQAFHLKHTVGLSYLARLLREPEREFLALDLVTADAVGHRRGPAASPVGVEDRLHPGPGDAGPVLDARAKAEYRRRLRELAEELEEAEQWHDTGRAERARTEIDAVTDQLVGAVGLGGRDRKAASDSERARLNVTKALKSAVKRIAGQDPVLGRHLERSVRTGTYCCYAPDPVTRIAWRW</sequence>
<comment type="caution">
    <text evidence="3">The sequence shown here is derived from an EMBL/GenBank/DDBJ whole genome shotgun (WGS) entry which is preliminary data.</text>
</comment>
<organism evidence="3 4">
    <name type="scientific">Streptomyces ochraceiscleroticus</name>
    <dbReference type="NCBI Taxonomy" id="47761"/>
    <lineage>
        <taxon>Bacteria</taxon>
        <taxon>Bacillati</taxon>
        <taxon>Actinomycetota</taxon>
        <taxon>Actinomycetes</taxon>
        <taxon>Kitasatosporales</taxon>
        <taxon>Streptomycetaceae</taxon>
        <taxon>Streptomyces</taxon>
    </lineage>
</organism>
<evidence type="ECO:0000313" key="4">
    <source>
        <dbReference type="Proteomes" id="UP001596139"/>
    </source>
</evidence>
<dbReference type="SUPFAM" id="SSF48452">
    <property type="entry name" value="TPR-like"/>
    <property type="match status" value="1"/>
</dbReference>
<keyword evidence="3" id="KW-0547">Nucleotide-binding</keyword>
<dbReference type="GO" id="GO:0005524">
    <property type="term" value="F:ATP binding"/>
    <property type="evidence" value="ECO:0007669"/>
    <property type="project" value="UniProtKB-KW"/>
</dbReference>
<keyword evidence="3" id="KW-0067">ATP-binding</keyword>
<gene>
    <name evidence="3" type="ORF">ACFP4F_17920</name>
</gene>
<protein>
    <submittedName>
        <fullName evidence="3">ATP-binding protein</fullName>
    </submittedName>
</protein>
<dbReference type="InterPro" id="IPR011990">
    <property type="entry name" value="TPR-like_helical_dom_sf"/>
</dbReference>
<dbReference type="Proteomes" id="UP001596139">
    <property type="component" value="Unassembled WGS sequence"/>
</dbReference>
<dbReference type="Gene3D" id="1.25.40.10">
    <property type="entry name" value="Tetratricopeptide repeat domain"/>
    <property type="match status" value="1"/>
</dbReference>
<dbReference type="PANTHER" id="PTHR47691">
    <property type="entry name" value="REGULATOR-RELATED"/>
    <property type="match status" value="1"/>
</dbReference>
<dbReference type="InterPro" id="IPR027417">
    <property type="entry name" value="P-loop_NTPase"/>
</dbReference>
<dbReference type="PANTHER" id="PTHR47691:SF3">
    <property type="entry name" value="HTH-TYPE TRANSCRIPTIONAL REGULATOR RV0890C-RELATED"/>
    <property type="match status" value="1"/>
</dbReference>